<dbReference type="PIRSF" id="PIRSF029826">
    <property type="entry name" value="UCP029826_pph"/>
    <property type="match status" value="1"/>
</dbReference>
<accession>A0A938XBK0</accession>
<dbReference type="GO" id="GO:0047429">
    <property type="term" value="F:nucleoside triphosphate diphosphatase activity"/>
    <property type="evidence" value="ECO:0007669"/>
    <property type="project" value="InterPro"/>
</dbReference>
<comment type="caution">
    <text evidence="1">The sequence shown here is derived from an EMBL/GenBank/DDBJ whole genome shotgun (WGS) entry which is preliminary data.</text>
</comment>
<sequence>MTQETIDQVLKFRDERDWKQFHNPKDLAISICLEAAELLEVFQWSADDVQCSGKIDKIREELADVVNYCILMADTCGLDLDEIVQNKIRKNREKYPVEKAYGHKEKYTEL</sequence>
<name>A0A938XBK0_9CLOT</name>
<dbReference type="CDD" id="cd11537">
    <property type="entry name" value="NTP-PPase_RS21-C6_like"/>
    <property type="match status" value="1"/>
</dbReference>
<proteinExistence type="predicted"/>
<evidence type="ECO:0000313" key="1">
    <source>
        <dbReference type="EMBL" id="MBM6948749.1"/>
    </source>
</evidence>
<dbReference type="AlphaFoldDB" id="A0A938XBK0"/>
<dbReference type="EMBL" id="JACJKS010000011">
    <property type="protein sequence ID" value="MBM6948749.1"/>
    <property type="molecule type" value="Genomic_DNA"/>
</dbReference>
<dbReference type="Pfam" id="PF12643">
    <property type="entry name" value="MazG-like"/>
    <property type="match status" value="1"/>
</dbReference>
<evidence type="ECO:0000313" key="2">
    <source>
        <dbReference type="Proteomes" id="UP000705508"/>
    </source>
</evidence>
<reference evidence="1" key="1">
    <citation type="submission" date="2020-08" db="EMBL/GenBank/DDBJ databases">
        <authorList>
            <person name="Cejkova D."/>
            <person name="Kubasova T."/>
            <person name="Jahodarova E."/>
            <person name="Rychlik I."/>
        </authorList>
    </citation>
    <scope>NUCLEOTIDE SEQUENCE</scope>
    <source>
        <strain evidence="1">An582</strain>
    </source>
</reference>
<organism evidence="1 2">
    <name type="scientific">Mordavella massiliensis</name>
    <dbReference type="NCBI Taxonomy" id="1871024"/>
    <lineage>
        <taxon>Bacteria</taxon>
        <taxon>Bacillati</taxon>
        <taxon>Bacillota</taxon>
        <taxon>Clostridia</taxon>
        <taxon>Eubacteriales</taxon>
        <taxon>Clostridiaceae</taxon>
        <taxon>Mordavella</taxon>
    </lineage>
</organism>
<dbReference type="GO" id="GO:0009143">
    <property type="term" value="P:nucleoside triphosphate catabolic process"/>
    <property type="evidence" value="ECO:0007669"/>
    <property type="project" value="InterPro"/>
</dbReference>
<protein>
    <submittedName>
        <fullName evidence="1">Nucleotide pyrophosphohydrolase</fullName>
    </submittedName>
</protein>
<dbReference type="SUPFAM" id="SSF101386">
    <property type="entry name" value="all-alpha NTP pyrophosphatases"/>
    <property type="match status" value="1"/>
</dbReference>
<dbReference type="PANTHER" id="PTHR46523">
    <property type="entry name" value="DCTP PYROPHOSPHATASE 1"/>
    <property type="match status" value="1"/>
</dbReference>
<dbReference type="RefSeq" id="WP_204906750.1">
    <property type="nucleotide sequence ID" value="NZ_JACJKS010000011.1"/>
</dbReference>
<dbReference type="PANTHER" id="PTHR46523:SF1">
    <property type="entry name" value="DCTP PYROPHOSPHATASE 1"/>
    <property type="match status" value="1"/>
</dbReference>
<dbReference type="Proteomes" id="UP000705508">
    <property type="component" value="Unassembled WGS sequence"/>
</dbReference>
<gene>
    <name evidence="1" type="ORF">H6A20_08815</name>
</gene>
<reference evidence="1" key="2">
    <citation type="journal article" date="2021" name="Sci. Rep.">
        <title>The distribution of antibiotic resistance genes in chicken gut microbiota commensals.</title>
        <authorList>
            <person name="Juricova H."/>
            <person name="Matiasovicova J."/>
            <person name="Kubasova T."/>
            <person name="Cejkova D."/>
            <person name="Rychlik I."/>
        </authorList>
    </citation>
    <scope>NUCLEOTIDE SEQUENCE</scope>
    <source>
        <strain evidence="1">An582</strain>
    </source>
</reference>
<dbReference type="InterPro" id="IPR052555">
    <property type="entry name" value="dCTP_Pyrophosphatase"/>
</dbReference>
<dbReference type="Gene3D" id="1.10.287.1080">
    <property type="entry name" value="MazG-like"/>
    <property type="match status" value="1"/>
</dbReference>
<dbReference type="InterPro" id="IPR025984">
    <property type="entry name" value="DCTPP"/>
</dbReference>